<comment type="caution">
    <text evidence="2">The sequence shown here is derived from an EMBL/GenBank/DDBJ whole genome shotgun (WGS) entry which is preliminary data.</text>
</comment>
<keyword evidence="3" id="KW-1185">Reference proteome</keyword>
<keyword evidence="1" id="KW-0472">Membrane</keyword>
<name>A0A9P3LCJ0_9APHY</name>
<evidence type="ECO:0000313" key="2">
    <source>
        <dbReference type="EMBL" id="GJE90551.1"/>
    </source>
</evidence>
<reference evidence="2 3" key="1">
    <citation type="submission" date="2021-08" db="EMBL/GenBank/DDBJ databases">
        <title>Draft Genome Sequence of Phanerochaete sordida strain YK-624.</title>
        <authorList>
            <person name="Mori T."/>
            <person name="Dohra H."/>
            <person name="Suzuki T."/>
            <person name="Kawagishi H."/>
            <person name="Hirai H."/>
        </authorList>
    </citation>
    <scope>NUCLEOTIDE SEQUENCE [LARGE SCALE GENOMIC DNA]</scope>
    <source>
        <strain evidence="2 3">YK-624</strain>
    </source>
</reference>
<accession>A0A9P3LCJ0</accession>
<feature type="transmembrane region" description="Helical" evidence="1">
    <location>
        <begin position="50"/>
        <end position="69"/>
    </location>
</feature>
<dbReference type="AlphaFoldDB" id="A0A9P3LCJ0"/>
<dbReference type="Proteomes" id="UP000703269">
    <property type="component" value="Unassembled WGS sequence"/>
</dbReference>
<gene>
    <name evidence="2" type="ORF">PsYK624_066930</name>
</gene>
<protein>
    <submittedName>
        <fullName evidence="2">Uncharacterized protein</fullName>
    </submittedName>
</protein>
<dbReference type="EMBL" id="BPQB01000017">
    <property type="protein sequence ID" value="GJE90551.1"/>
    <property type="molecule type" value="Genomic_DNA"/>
</dbReference>
<keyword evidence="1" id="KW-1133">Transmembrane helix</keyword>
<evidence type="ECO:0000313" key="3">
    <source>
        <dbReference type="Proteomes" id="UP000703269"/>
    </source>
</evidence>
<proteinExistence type="predicted"/>
<organism evidence="2 3">
    <name type="scientific">Phanerochaete sordida</name>
    <dbReference type="NCBI Taxonomy" id="48140"/>
    <lineage>
        <taxon>Eukaryota</taxon>
        <taxon>Fungi</taxon>
        <taxon>Dikarya</taxon>
        <taxon>Basidiomycota</taxon>
        <taxon>Agaricomycotina</taxon>
        <taxon>Agaricomycetes</taxon>
        <taxon>Polyporales</taxon>
        <taxon>Phanerochaetaceae</taxon>
        <taxon>Phanerochaete</taxon>
    </lineage>
</organism>
<keyword evidence="1" id="KW-0812">Transmembrane</keyword>
<sequence length="81" mass="9016">MPPQPDEPRPTRTVWRLEYNSENQDIIKTALLSNAALLAFMAVVPPSWNHVIVAGYAAVILLGTSYSVVQKEIRVGRPKTE</sequence>
<evidence type="ECO:0000256" key="1">
    <source>
        <dbReference type="SAM" id="Phobius"/>
    </source>
</evidence>